<keyword evidence="1" id="KW-0678">Repressor</keyword>
<evidence type="ECO:0000313" key="7">
    <source>
        <dbReference type="EMBL" id="QLH07425.1"/>
    </source>
</evidence>
<dbReference type="KEGG" id="nue:C5F50_10365"/>
<evidence type="ECO:0000256" key="4">
    <source>
        <dbReference type="ARBA" id="ARBA00023315"/>
    </source>
</evidence>
<evidence type="ECO:0000256" key="1">
    <source>
        <dbReference type="ARBA" id="ARBA00022491"/>
    </source>
</evidence>
<accession>A0A7D5RH05</accession>
<dbReference type="Proteomes" id="UP000509478">
    <property type="component" value="Chromosome"/>
</dbReference>
<keyword evidence="4" id="KW-0012">Acyltransferase</keyword>
<reference evidence="7 8" key="1">
    <citation type="submission" date="2018-02" db="EMBL/GenBank/DDBJ databases">
        <title>Complete genome of Nitrosopumilus ureaphilus PS0.</title>
        <authorList>
            <person name="Qin W."/>
            <person name="Zheng Y."/>
            <person name="Stahl D.A."/>
        </authorList>
    </citation>
    <scope>NUCLEOTIDE SEQUENCE [LARGE SCALE GENOMIC DNA]</scope>
    <source>
        <strain evidence="7 8">PS0</strain>
    </source>
</reference>
<proteinExistence type="predicted"/>
<organism evidence="7 8">
    <name type="scientific">Nitrosopumilus ureiphilus</name>
    <dbReference type="NCBI Taxonomy" id="1470067"/>
    <lineage>
        <taxon>Archaea</taxon>
        <taxon>Nitrososphaerota</taxon>
        <taxon>Nitrososphaeria</taxon>
        <taxon>Nitrosopumilales</taxon>
        <taxon>Nitrosopumilaceae</taxon>
        <taxon>Nitrosopumilus</taxon>
    </lineage>
</organism>
<dbReference type="Pfam" id="PF00583">
    <property type="entry name" value="Acetyltransf_1"/>
    <property type="match status" value="1"/>
</dbReference>
<keyword evidence="8" id="KW-1185">Reference proteome</keyword>
<comment type="catalytic activity">
    <reaction evidence="5">
        <text>glycyl-tRNA(Gly) + acetyl-CoA = N-acetylglycyl-tRNA(Gly) + CoA + H(+)</text>
        <dbReference type="Rhea" id="RHEA:81867"/>
        <dbReference type="Rhea" id="RHEA-COMP:9683"/>
        <dbReference type="Rhea" id="RHEA-COMP:19766"/>
        <dbReference type="ChEBI" id="CHEBI:15378"/>
        <dbReference type="ChEBI" id="CHEBI:57287"/>
        <dbReference type="ChEBI" id="CHEBI:57288"/>
        <dbReference type="ChEBI" id="CHEBI:78522"/>
        <dbReference type="ChEBI" id="CHEBI:232036"/>
    </reaction>
</comment>
<dbReference type="Gene3D" id="3.40.630.30">
    <property type="match status" value="1"/>
</dbReference>
<sequence length="171" mass="19967">MSVIDFDKIVVTKLSDNTIGINSFDNKNLDMIKHIKEDALRDQEKKVGTTWVWVYDNKIAVGYISLAMFSIDRKEIIKEKRSKYPYSTIPSLLIGQIATHKDYECNSIGSSMISWAFAQAKQYSEKIGCRTVALHPLQEVIPWYQEKFKFKLIKREDKQDIMYFDLLQKQS</sequence>
<dbReference type="PANTHER" id="PTHR36449:SF1">
    <property type="entry name" value="ACETYLTRANSFERASE"/>
    <property type="match status" value="1"/>
</dbReference>
<name>A0A7D5RH05_9ARCH</name>
<gene>
    <name evidence="7" type="ORF">C5F50_10365</name>
</gene>
<dbReference type="RefSeq" id="WP_179371307.1">
    <property type="nucleotide sequence ID" value="NZ_CP026995.1"/>
</dbReference>
<evidence type="ECO:0000256" key="3">
    <source>
        <dbReference type="ARBA" id="ARBA00022679"/>
    </source>
</evidence>
<dbReference type="AlphaFoldDB" id="A0A7D5RH05"/>
<feature type="domain" description="N-acetyltransferase" evidence="6">
    <location>
        <begin position="44"/>
        <end position="149"/>
    </location>
</feature>
<evidence type="ECO:0000256" key="2">
    <source>
        <dbReference type="ARBA" id="ARBA00022649"/>
    </source>
</evidence>
<dbReference type="GO" id="GO:0016747">
    <property type="term" value="F:acyltransferase activity, transferring groups other than amino-acyl groups"/>
    <property type="evidence" value="ECO:0007669"/>
    <property type="project" value="InterPro"/>
</dbReference>
<dbReference type="PANTHER" id="PTHR36449">
    <property type="entry name" value="ACETYLTRANSFERASE-RELATED"/>
    <property type="match status" value="1"/>
</dbReference>
<keyword evidence="2" id="KW-1277">Toxin-antitoxin system</keyword>
<protein>
    <recommendedName>
        <fullName evidence="6">N-acetyltransferase domain-containing protein</fullName>
    </recommendedName>
</protein>
<evidence type="ECO:0000256" key="5">
    <source>
        <dbReference type="ARBA" id="ARBA00049880"/>
    </source>
</evidence>
<keyword evidence="3" id="KW-0808">Transferase</keyword>
<dbReference type="InterPro" id="IPR016181">
    <property type="entry name" value="Acyl_CoA_acyltransferase"/>
</dbReference>
<dbReference type="InterPro" id="IPR000182">
    <property type="entry name" value="GNAT_dom"/>
</dbReference>
<evidence type="ECO:0000259" key="6">
    <source>
        <dbReference type="Pfam" id="PF00583"/>
    </source>
</evidence>
<evidence type="ECO:0000313" key="8">
    <source>
        <dbReference type="Proteomes" id="UP000509478"/>
    </source>
</evidence>
<dbReference type="SUPFAM" id="SSF55729">
    <property type="entry name" value="Acyl-CoA N-acyltransferases (Nat)"/>
    <property type="match status" value="1"/>
</dbReference>
<dbReference type="EMBL" id="CP026995">
    <property type="protein sequence ID" value="QLH07425.1"/>
    <property type="molecule type" value="Genomic_DNA"/>
</dbReference>
<dbReference type="GeneID" id="56068519"/>